<evidence type="ECO:0000313" key="2">
    <source>
        <dbReference type="Proteomes" id="UP001211689"/>
    </source>
</evidence>
<evidence type="ECO:0008006" key="3">
    <source>
        <dbReference type="Google" id="ProtNLM"/>
    </source>
</evidence>
<dbReference type="InterPro" id="IPR009679">
    <property type="entry name" value="Phage_186_CII-like"/>
</dbReference>
<gene>
    <name evidence="1" type="ORF">NNO07_22605</name>
</gene>
<dbReference type="EMBL" id="JANEWF010000035">
    <property type="protein sequence ID" value="MDA8485868.1"/>
    <property type="molecule type" value="Genomic_DNA"/>
</dbReference>
<name>A0ABT4YAG4_METRE</name>
<evidence type="ECO:0000313" key="1">
    <source>
        <dbReference type="EMBL" id="MDA8485868.1"/>
    </source>
</evidence>
<protein>
    <recommendedName>
        <fullName evidence="3">Rha family transcriptional regulator</fullName>
    </recommendedName>
</protein>
<sequence>MQELMRAIYDLVDEHGATNIAKGASFSSRTLLSQKANPDYDSHKMNVEELHRVMAFTQDIRPLRAWAELFGFELVAKEKPEGRELVVSMMAAGKEFSELTLAIHGALEDSRVTQVEKAAIRREIAHVRESLDVMEESVKVA</sequence>
<comment type="caution">
    <text evidence="1">The sequence shown here is derived from an EMBL/GenBank/DDBJ whole genome shotgun (WGS) entry which is preliminary data.</text>
</comment>
<accession>A0ABT4YAG4</accession>
<organism evidence="1 2">
    <name type="scientific">Metapseudomonas resinovorans</name>
    <name type="common">Pseudomonas resinovorans</name>
    <dbReference type="NCBI Taxonomy" id="53412"/>
    <lineage>
        <taxon>Bacteria</taxon>
        <taxon>Pseudomonadati</taxon>
        <taxon>Pseudomonadota</taxon>
        <taxon>Gammaproteobacteria</taxon>
        <taxon>Pseudomonadales</taxon>
        <taxon>Pseudomonadaceae</taxon>
        <taxon>Metapseudomonas</taxon>
    </lineage>
</organism>
<keyword evidence="2" id="KW-1185">Reference proteome</keyword>
<proteinExistence type="predicted"/>
<reference evidence="1 2" key="1">
    <citation type="submission" date="2022-07" db="EMBL/GenBank/DDBJ databases">
        <title>Genome Analysis of Selected Gammaproteobacteria from Nigerian Food snails.</title>
        <authorList>
            <person name="Okafor A.C."/>
        </authorList>
    </citation>
    <scope>NUCLEOTIDE SEQUENCE [LARGE SCALE GENOMIC DNA]</scope>
    <source>
        <strain evidence="1 2">Awg 2</strain>
    </source>
</reference>
<dbReference type="RefSeq" id="WP_271472025.1">
    <property type="nucleotide sequence ID" value="NZ_JANEWF010000035.1"/>
</dbReference>
<dbReference type="Pfam" id="PF06892">
    <property type="entry name" value="Phage_CP76"/>
    <property type="match status" value="1"/>
</dbReference>
<dbReference type="Proteomes" id="UP001211689">
    <property type="component" value="Unassembled WGS sequence"/>
</dbReference>